<organism evidence="2 3">
    <name type="scientific">Exidia glandulosa HHB12029</name>
    <dbReference type="NCBI Taxonomy" id="1314781"/>
    <lineage>
        <taxon>Eukaryota</taxon>
        <taxon>Fungi</taxon>
        <taxon>Dikarya</taxon>
        <taxon>Basidiomycota</taxon>
        <taxon>Agaricomycotina</taxon>
        <taxon>Agaricomycetes</taxon>
        <taxon>Auriculariales</taxon>
        <taxon>Exidiaceae</taxon>
        <taxon>Exidia</taxon>
    </lineage>
</organism>
<feature type="region of interest" description="Disordered" evidence="1">
    <location>
        <begin position="60"/>
        <end position="105"/>
    </location>
</feature>
<dbReference type="AlphaFoldDB" id="A0A165NZV1"/>
<accession>A0A165NZV1</accession>
<dbReference type="InParanoid" id="A0A165NZV1"/>
<evidence type="ECO:0000313" key="3">
    <source>
        <dbReference type="Proteomes" id="UP000077266"/>
    </source>
</evidence>
<dbReference type="Proteomes" id="UP000077266">
    <property type="component" value="Unassembled WGS sequence"/>
</dbReference>
<proteinExistence type="predicted"/>
<evidence type="ECO:0000256" key="1">
    <source>
        <dbReference type="SAM" id="MobiDB-lite"/>
    </source>
</evidence>
<name>A0A165NZV1_EXIGL</name>
<sequence>MHDVERRAVCAAAICKTAQPSVATVAASATQTSRRLFTLTVRHASFKTNHITQIYSSPSLRFSTSMSSSSRSSGRSSISVPSPSFSSYSSSSGSSSPAPLSSAAGSGCVVAECSSVADGAAVVGAAASVAAAGSPRCLVTRKSQG</sequence>
<gene>
    <name evidence="2" type="ORF">EXIGLDRAFT_62571</name>
</gene>
<keyword evidence="3" id="KW-1185">Reference proteome</keyword>
<evidence type="ECO:0000313" key="2">
    <source>
        <dbReference type="EMBL" id="KZW01444.1"/>
    </source>
</evidence>
<dbReference type="EMBL" id="KV425893">
    <property type="protein sequence ID" value="KZW01444.1"/>
    <property type="molecule type" value="Genomic_DNA"/>
</dbReference>
<reference evidence="2 3" key="1">
    <citation type="journal article" date="2016" name="Mol. Biol. Evol.">
        <title>Comparative Genomics of Early-Diverging Mushroom-Forming Fungi Provides Insights into the Origins of Lignocellulose Decay Capabilities.</title>
        <authorList>
            <person name="Nagy L.G."/>
            <person name="Riley R."/>
            <person name="Tritt A."/>
            <person name="Adam C."/>
            <person name="Daum C."/>
            <person name="Floudas D."/>
            <person name="Sun H."/>
            <person name="Yadav J.S."/>
            <person name="Pangilinan J."/>
            <person name="Larsson K.H."/>
            <person name="Matsuura K."/>
            <person name="Barry K."/>
            <person name="Labutti K."/>
            <person name="Kuo R."/>
            <person name="Ohm R.A."/>
            <person name="Bhattacharya S.S."/>
            <person name="Shirouzu T."/>
            <person name="Yoshinaga Y."/>
            <person name="Martin F.M."/>
            <person name="Grigoriev I.V."/>
            <person name="Hibbett D.S."/>
        </authorList>
    </citation>
    <scope>NUCLEOTIDE SEQUENCE [LARGE SCALE GENOMIC DNA]</scope>
    <source>
        <strain evidence="2 3">HHB12029</strain>
    </source>
</reference>
<protein>
    <submittedName>
        <fullName evidence="2">Uncharacterized protein</fullName>
    </submittedName>
</protein>